<dbReference type="InterPro" id="IPR018739">
    <property type="entry name" value="DUF2281"/>
</dbReference>
<reference evidence="2 3" key="1">
    <citation type="submission" date="2019-01" db="EMBL/GenBank/DDBJ databases">
        <title>Coherence of Microcystis species and biogeography revealed through population genomics.</title>
        <authorList>
            <person name="Perez-Carrascal O.M."/>
            <person name="Terrat Y."/>
            <person name="Giani A."/>
            <person name="Fortin N."/>
            <person name="Tromas N."/>
            <person name="Shapiro B.J."/>
        </authorList>
    </citation>
    <scope>NUCLEOTIDE SEQUENCE [LARGE SCALE GENOMIC DNA]</scope>
    <source>
        <strain evidence="2">Ma_MB_F_20061100_S20D</strain>
    </source>
</reference>
<protein>
    <submittedName>
        <fullName evidence="2">DUF2281 domain-containing protein</fullName>
    </submittedName>
</protein>
<name>A0A552ECS5_MICAE</name>
<evidence type="ECO:0000313" key="2">
    <source>
        <dbReference type="EMBL" id="TRU32254.1"/>
    </source>
</evidence>
<sequence length="72" mass="8129">MISPQLIATLDKLPSPLQAEILNYAEYLAAKYAALPQPEAPPKMYRQAGTMKGMFKMAEDFDAPLEDFKDYM</sequence>
<accession>A0A552ECS5</accession>
<gene>
    <name evidence="2" type="ORF">EWV78_18410</name>
</gene>
<feature type="domain" description="DUF2281" evidence="1">
    <location>
        <begin position="5"/>
        <end position="71"/>
    </location>
</feature>
<dbReference type="Proteomes" id="UP000315113">
    <property type="component" value="Unassembled WGS sequence"/>
</dbReference>
<evidence type="ECO:0000259" key="1">
    <source>
        <dbReference type="Pfam" id="PF10047"/>
    </source>
</evidence>
<comment type="caution">
    <text evidence="2">The sequence shown here is derived from an EMBL/GenBank/DDBJ whole genome shotgun (WGS) entry which is preliminary data.</text>
</comment>
<proteinExistence type="predicted"/>
<dbReference type="EMBL" id="SFBH01000141">
    <property type="protein sequence ID" value="TRU32254.1"/>
    <property type="molecule type" value="Genomic_DNA"/>
</dbReference>
<evidence type="ECO:0000313" key="3">
    <source>
        <dbReference type="Proteomes" id="UP000315113"/>
    </source>
</evidence>
<organism evidence="2 3">
    <name type="scientific">Microcystis aeruginosa Ma_MB_F_20061100_S20D</name>
    <dbReference type="NCBI Taxonomy" id="2486253"/>
    <lineage>
        <taxon>Bacteria</taxon>
        <taxon>Bacillati</taxon>
        <taxon>Cyanobacteriota</taxon>
        <taxon>Cyanophyceae</taxon>
        <taxon>Oscillatoriophycideae</taxon>
        <taxon>Chroococcales</taxon>
        <taxon>Microcystaceae</taxon>
        <taxon>Microcystis</taxon>
    </lineage>
</organism>
<dbReference type="AlphaFoldDB" id="A0A552ECS5"/>
<dbReference type="Pfam" id="PF10047">
    <property type="entry name" value="DUF2281"/>
    <property type="match status" value="1"/>
</dbReference>